<proteinExistence type="predicted"/>
<dbReference type="GO" id="GO:0006906">
    <property type="term" value="P:vesicle fusion"/>
    <property type="evidence" value="ECO:0007669"/>
    <property type="project" value="TreeGrafter"/>
</dbReference>
<organism evidence="3 4">
    <name type="scientific">Olpidium bornovanus</name>
    <dbReference type="NCBI Taxonomy" id="278681"/>
    <lineage>
        <taxon>Eukaryota</taxon>
        <taxon>Fungi</taxon>
        <taxon>Fungi incertae sedis</taxon>
        <taxon>Olpidiomycota</taxon>
        <taxon>Olpidiomycotina</taxon>
        <taxon>Olpidiomycetes</taxon>
        <taxon>Olpidiales</taxon>
        <taxon>Olpidiaceae</taxon>
        <taxon>Olpidium</taxon>
    </lineage>
</organism>
<dbReference type="InterPro" id="IPR045242">
    <property type="entry name" value="Syntaxin"/>
</dbReference>
<comment type="subcellular location">
    <subcellularLocation>
        <location evidence="1">Membrane</location>
        <topology evidence="1">Single-pass type IV membrane protein</topology>
    </subcellularLocation>
</comment>
<dbReference type="InterPro" id="IPR000727">
    <property type="entry name" value="T_SNARE_dom"/>
</dbReference>
<keyword evidence="4" id="KW-1185">Reference proteome</keyword>
<dbReference type="Proteomes" id="UP000673691">
    <property type="component" value="Unassembled WGS sequence"/>
</dbReference>
<dbReference type="PROSITE" id="PS50192">
    <property type="entry name" value="T_SNARE"/>
    <property type="match status" value="1"/>
</dbReference>
<dbReference type="SMART" id="SM00397">
    <property type="entry name" value="t_SNARE"/>
    <property type="match status" value="1"/>
</dbReference>
<dbReference type="GO" id="GO:0006886">
    <property type="term" value="P:intracellular protein transport"/>
    <property type="evidence" value="ECO:0007669"/>
    <property type="project" value="TreeGrafter"/>
</dbReference>
<dbReference type="AlphaFoldDB" id="A0A8H8DID4"/>
<evidence type="ECO:0000313" key="4">
    <source>
        <dbReference type="Proteomes" id="UP000673691"/>
    </source>
</evidence>
<dbReference type="PANTHER" id="PTHR19957">
    <property type="entry name" value="SYNTAXIN"/>
    <property type="match status" value="1"/>
</dbReference>
<protein>
    <submittedName>
        <fullName evidence="3">Neuronal Q-snares in complex with R-snare motif of Tomosyn</fullName>
    </submittedName>
</protein>
<feature type="non-terminal residue" evidence="3">
    <location>
        <position position="91"/>
    </location>
</feature>
<dbReference type="CDD" id="cd15848">
    <property type="entry name" value="SNARE_syntaxin1-like"/>
    <property type="match status" value="1"/>
</dbReference>
<dbReference type="GO" id="GO:0005886">
    <property type="term" value="C:plasma membrane"/>
    <property type="evidence" value="ECO:0007669"/>
    <property type="project" value="TreeGrafter"/>
</dbReference>
<comment type="caution">
    <text evidence="3">The sequence shown here is derived from an EMBL/GenBank/DDBJ whole genome shotgun (WGS) entry which is preliminary data.</text>
</comment>
<dbReference type="PANTHER" id="PTHR19957:SF307">
    <property type="entry name" value="PROTEIN SSO1-RELATED"/>
    <property type="match status" value="1"/>
</dbReference>
<dbReference type="GO" id="GO:0005484">
    <property type="term" value="F:SNAP receptor activity"/>
    <property type="evidence" value="ECO:0007669"/>
    <property type="project" value="TreeGrafter"/>
</dbReference>
<dbReference type="GO" id="GO:0012505">
    <property type="term" value="C:endomembrane system"/>
    <property type="evidence" value="ECO:0007669"/>
    <property type="project" value="TreeGrafter"/>
</dbReference>
<dbReference type="GO" id="GO:0048278">
    <property type="term" value="P:vesicle docking"/>
    <property type="evidence" value="ECO:0007669"/>
    <property type="project" value="TreeGrafter"/>
</dbReference>
<dbReference type="GO" id="GO:0000149">
    <property type="term" value="F:SNARE binding"/>
    <property type="evidence" value="ECO:0007669"/>
    <property type="project" value="TreeGrafter"/>
</dbReference>
<dbReference type="Gene3D" id="1.20.5.110">
    <property type="match status" value="1"/>
</dbReference>
<dbReference type="Pfam" id="PF05739">
    <property type="entry name" value="SNARE"/>
    <property type="match status" value="1"/>
</dbReference>
<dbReference type="GO" id="GO:0031201">
    <property type="term" value="C:SNARE complex"/>
    <property type="evidence" value="ECO:0007669"/>
    <property type="project" value="TreeGrafter"/>
</dbReference>
<dbReference type="OrthoDB" id="10255013at2759"/>
<dbReference type="EMBL" id="JAEFCI010006930">
    <property type="protein sequence ID" value="KAG5459381.1"/>
    <property type="molecule type" value="Genomic_DNA"/>
</dbReference>
<evidence type="ECO:0000313" key="3">
    <source>
        <dbReference type="EMBL" id="KAG5459381.1"/>
    </source>
</evidence>
<sequence>MDGEGGPIFAQQMQHSGQHVEAQRALADIQEKHADIIRIEKSILLNQLFMDLAALVATQGDMLNQIDHNVSNAVEYTDKGVEELKKAVKSQ</sequence>
<accession>A0A8H8DID4</accession>
<dbReference type="GO" id="GO:0006887">
    <property type="term" value="P:exocytosis"/>
    <property type="evidence" value="ECO:0007669"/>
    <property type="project" value="TreeGrafter"/>
</dbReference>
<evidence type="ECO:0000256" key="1">
    <source>
        <dbReference type="ARBA" id="ARBA00004211"/>
    </source>
</evidence>
<dbReference type="SUPFAM" id="SSF58038">
    <property type="entry name" value="SNARE fusion complex"/>
    <property type="match status" value="1"/>
</dbReference>
<name>A0A8H8DID4_9FUNG</name>
<evidence type="ECO:0000259" key="2">
    <source>
        <dbReference type="PROSITE" id="PS50192"/>
    </source>
</evidence>
<reference evidence="3 4" key="1">
    <citation type="journal article" name="Sci. Rep.">
        <title>Genome-scale phylogenetic analyses confirm Olpidium as the closest living zoosporic fungus to the non-flagellated, terrestrial fungi.</title>
        <authorList>
            <person name="Chang Y."/>
            <person name="Rochon D."/>
            <person name="Sekimoto S."/>
            <person name="Wang Y."/>
            <person name="Chovatia M."/>
            <person name="Sandor L."/>
            <person name="Salamov A."/>
            <person name="Grigoriev I.V."/>
            <person name="Stajich J.E."/>
            <person name="Spatafora J.W."/>
        </authorList>
    </citation>
    <scope>NUCLEOTIDE SEQUENCE [LARGE SCALE GENOMIC DNA]</scope>
    <source>
        <strain evidence="3">S191</strain>
    </source>
</reference>
<gene>
    <name evidence="3" type="ORF">BJ554DRAFT_217</name>
</gene>
<feature type="domain" description="T-SNARE coiled-coil homology" evidence="2">
    <location>
        <begin position="45"/>
        <end position="87"/>
    </location>
</feature>